<proteinExistence type="predicted"/>
<feature type="domain" description="CN hydrolase" evidence="2">
    <location>
        <begin position="5"/>
        <end position="253"/>
    </location>
</feature>
<dbReference type="PROSITE" id="PS50263">
    <property type="entry name" value="CN_HYDROLASE"/>
    <property type="match status" value="1"/>
</dbReference>
<dbReference type="SUPFAM" id="SSF56317">
    <property type="entry name" value="Carbon-nitrogen hydrolase"/>
    <property type="match status" value="1"/>
</dbReference>
<dbReference type="InterPro" id="IPR003010">
    <property type="entry name" value="C-N_Hydrolase"/>
</dbReference>
<dbReference type="InterPro" id="IPR050345">
    <property type="entry name" value="Aliph_Amidase/BUP"/>
</dbReference>
<accession>A0A4R2IW52</accession>
<evidence type="ECO:0000313" key="3">
    <source>
        <dbReference type="EMBL" id="TCO47065.1"/>
    </source>
</evidence>
<evidence type="ECO:0000256" key="1">
    <source>
        <dbReference type="ARBA" id="ARBA00022801"/>
    </source>
</evidence>
<comment type="caution">
    <text evidence="3">The sequence shown here is derived from an EMBL/GenBank/DDBJ whole genome shotgun (WGS) entry which is preliminary data.</text>
</comment>
<dbReference type="InterPro" id="IPR036526">
    <property type="entry name" value="C-N_Hydrolase_sf"/>
</dbReference>
<keyword evidence="1" id="KW-0378">Hydrolase</keyword>
<organism evidence="3 4">
    <name type="scientific">Kribbella antiqua</name>
    <dbReference type="NCBI Taxonomy" id="2512217"/>
    <lineage>
        <taxon>Bacteria</taxon>
        <taxon>Bacillati</taxon>
        <taxon>Actinomycetota</taxon>
        <taxon>Actinomycetes</taxon>
        <taxon>Propionibacteriales</taxon>
        <taxon>Kribbellaceae</taxon>
        <taxon>Kribbella</taxon>
    </lineage>
</organism>
<dbReference type="AlphaFoldDB" id="A0A4R2IW52"/>
<dbReference type="PANTHER" id="PTHR43674:SF2">
    <property type="entry name" value="BETA-UREIDOPROPIONASE"/>
    <property type="match status" value="1"/>
</dbReference>
<name>A0A4R2IW52_9ACTN</name>
<protein>
    <submittedName>
        <fullName evidence="3">N-carbamoylputrescine amidase</fullName>
    </submittedName>
</protein>
<dbReference type="Pfam" id="PF00795">
    <property type="entry name" value="CN_hydrolase"/>
    <property type="match status" value="1"/>
</dbReference>
<dbReference type="PANTHER" id="PTHR43674">
    <property type="entry name" value="NITRILASE C965.09-RELATED"/>
    <property type="match status" value="1"/>
</dbReference>
<gene>
    <name evidence="3" type="ORF">EV646_106304</name>
</gene>
<sequence>MAEIVRAALVQTSWTGDKESMIKAHEEYARQAAAAGAKVICFQELFYGPYFCQLQDPEYYEYAESVPGPTTERFGALAAELGLVMVLPVYEQEQPGVLYNTAAVIDADGKYLGKYRKNHIPQVKGFWEKFYFRPGNLGYPVFDTAVGRIGVYICYDRHFPEGWRALGLAGAKIVFNPSATSRGLSAYLWQLEQPASAVANEYFIGAINRVGIESDFGDNDFYGTSYFVDPEGKFVGEVGHDHDPELIVRDLDLSVLDTVRDRWQFYRDRRPDAYGDLTKP</sequence>
<evidence type="ECO:0000259" key="2">
    <source>
        <dbReference type="PROSITE" id="PS50263"/>
    </source>
</evidence>
<keyword evidence="4" id="KW-1185">Reference proteome</keyword>
<evidence type="ECO:0000313" key="4">
    <source>
        <dbReference type="Proteomes" id="UP000295573"/>
    </source>
</evidence>
<dbReference type="RefSeq" id="WP_132150393.1">
    <property type="nucleotide sequence ID" value="NZ_SLWR01000006.1"/>
</dbReference>
<dbReference type="Proteomes" id="UP000295573">
    <property type="component" value="Unassembled WGS sequence"/>
</dbReference>
<dbReference type="OrthoDB" id="9811121at2"/>
<reference evidence="3 4" key="1">
    <citation type="journal article" date="2015" name="Stand. Genomic Sci.">
        <title>Genomic Encyclopedia of Bacterial and Archaeal Type Strains, Phase III: the genomes of soil and plant-associated and newly described type strains.</title>
        <authorList>
            <person name="Whitman W.B."/>
            <person name="Woyke T."/>
            <person name="Klenk H.P."/>
            <person name="Zhou Y."/>
            <person name="Lilburn T.G."/>
            <person name="Beck B.J."/>
            <person name="De Vos P."/>
            <person name="Vandamme P."/>
            <person name="Eisen J.A."/>
            <person name="Garrity G."/>
            <person name="Hugenholtz P."/>
            <person name="Kyrpides N.C."/>
        </authorList>
    </citation>
    <scope>NUCLEOTIDE SEQUENCE [LARGE SCALE GENOMIC DNA]</scope>
    <source>
        <strain evidence="3 4">VKM Ac-2541</strain>
    </source>
</reference>
<dbReference type="Gene3D" id="3.60.110.10">
    <property type="entry name" value="Carbon-nitrogen hydrolase"/>
    <property type="match status" value="1"/>
</dbReference>
<dbReference type="GO" id="GO:0016811">
    <property type="term" value="F:hydrolase activity, acting on carbon-nitrogen (but not peptide) bonds, in linear amides"/>
    <property type="evidence" value="ECO:0007669"/>
    <property type="project" value="TreeGrafter"/>
</dbReference>
<dbReference type="EMBL" id="SLWR01000006">
    <property type="protein sequence ID" value="TCO47065.1"/>
    <property type="molecule type" value="Genomic_DNA"/>
</dbReference>